<evidence type="ECO:0000256" key="1">
    <source>
        <dbReference type="SAM" id="Coils"/>
    </source>
</evidence>
<name>A0A1J1II14_9DIPT</name>
<proteinExistence type="predicted"/>
<sequence length="272" mass="31413">MEEIQKLKVKDFNLLCVKVYAVKQPSLRMPHKCDNCEQIYNNKEGIDCLFCGENKHIKCYISYPHGKAKHFFMPDMVVMAVTNNNLFFVCESCREAKVESKPNMETIKDEINQKLNELLTKIEKIENKIEDKEFKTKGENNSTTQMSYAKVVKINVKNGRNSKNSNTLEKVRNSIDPREFQASDMRSTSTGGVTFKCKLDDENKIETEIKKKLGSNFNVEINETKKPTLKIFGLYDDKNLSYQKLEELIRAQNLSLISDKNSISQMKLNIIL</sequence>
<organism evidence="2 3">
    <name type="scientific">Clunio marinus</name>
    <dbReference type="NCBI Taxonomy" id="568069"/>
    <lineage>
        <taxon>Eukaryota</taxon>
        <taxon>Metazoa</taxon>
        <taxon>Ecdysozoa</taxon>
        <taxon>Arthropoda</taxon>
        <taxon>Hexapoda</taxon>
        <taxon>Insecta</taxon>
        <taxon>Pterygota</taxon>
        <taxon>Neoptera</taxon>
        <taxon>Endopterygota</taxon>
        <taxon>Diptera</taxon>
        <taxon>Nematocera</taxon>
        <taxon>Chironomoidea</taxon>
        <taxon>Chironomidae</taxon>
        <taxon>Clunio</taxon>
    </lineage>
</organism>
<gene>
    <name evidence="2" type="ORF">CLUMA_CG013143</name>
</gene>
<dbReference type="Proteomes" id="UP000183832">
    <property type="component" value="Unassembled WGS sequence"/>
</dbReference>
<evidence type="ECO:0000313" key="2">
    <source>
        <dbReference type="EMBL" id="CRK99840.1"/>
    </source>
</evidence>
<keyword evidence="1" id="KW-0175">Coiled coil</keyword>
<protein>
    <submittedName>
        <fullName evidence="2">CLUMA_CG013143, isoform A</fullName>
    </submittedName>
</protein>
<keyword evidence="3" id="KW-1185">Reference proteome</keyword>
<feature type="coiled-coil region" evidence="1">
    <location>
        <begin position="108"/>
        <end position="135"/>
    </location>
</feature>
<accession>A0A1J1II14</accession>
<dbReference type="STRING" id="568069.A0A1J1II14"/>
<evidence type="ECO:0000313" key="3">
    <source>
        <dbReference type="Proteomes" id="UP000183832"/>
    </source>
</evidence>
<dbReference type="EMBL" id="CVRI01000054">
    <property type="protein sequence ID" value="CRK99840.1"/>
    <property type="molecule type" value="Genomic_DNA"/>
</dbReference>
<dbReference type="OrthoDB" id="7964316at2759"/>
<dbReference type="AlphaFoldDB" id="A0A1J1II14"/>
<reference evidence="2 3" key="1">
    <citation type="submission" date="2015-04" db="EMBL/GenBank/DDBJ databases">
        <authorList>
            <person name="Syromyatnikov M.Y."/>
            <person name="Popov V.N."/>
        </authorList>
    </citation>
    <scope>NUCLEOTIDE SEQUENCE [LARGE SCALE GENOMIC DNA]</scope>
</reference>